<accession>A0A8J4WF19</accession>
<dbReference type="AlphaFoldDB" id="A0A8J4WF19"/>
<proteinExistence type="predicted"/>
<dbReference type="EMBL" id="LUCH01005718">
    <property type="protein sequence ID" value="KAF5397836.1"/>
    <property type="molecule type" value="Genomic_DNA"/>
</dbReference>
<reference evidence="1" key="1">
    <citation type="submission" date="2019-05" db="EMBL/GenBank/DDBJ databases">
        <title>Annotation for the trematode Paragonimus heterotremus.</title>
        <authorList>
            <person name="Choi Y.-J."/>
        </authorList>
    </citation>
    <scope>NUCLEOTIDE SEQUENCE</scope>
    <source>
        <strain evidence="1">LC</strain>
    </source>
</reference>
<evidence type="ECO:0000313" key="2">
    <source>
        <dbReference type="Proteomes" id="UP000748531"/>
    </source>
</evidence>
<dbReference type="Proteomes" id="UP000748531">
    <property type="component" value="Unassembled WGS sequence"/>
</dbReference>
<evidence type="ECO:0000313" key="1">
    <source>
        <dbReference type="EMBL" id="KAF5397836.1"/>
    </source>
</evidence>
<protein>
    <submittedName>
        <fullName evidence="1">Uncharacterized protein</fullName>
    </submittedName>
</protein>
<keyword evidence="2" id="KW-1185">Reference proteome</keyword>
<name>A0A8J4WF19_9TREM</name>
<gene>
    <name evidence="1" type="ORF">PHET_08940</name>
</gene>
<organism evidence="1 2">
    <name type="scientific">Paragonimus heterotremus</name>
    <dbReference type="NCBI Taxonomy" id="100268"/>
    <lineage>
        <taxon>Eukaryota</taxon>
        <taxon>Metazoa</taxon>
        <taxon>Spiralia</taxon>
        <taxon>Lophotrochozoa</taxon>
        <taxon>Platyhelminthes</taxon>
        <taxon>Trematoda</taxon>
        <taxon>Digenea</taxon>
        <taxon>Plagiorchiida</taxon>
        <taxon>Troglotremata</taxon>
        <taxon>Troglotrematidae</taxon>
        <taxon>Paragonimus</taxon>
    </lineage>
</organism>
<sequence length="75" mass="8616">MLLNRNCKRPLSVHGFLHVLKGRSSIFFTGYTLIIQFTLAHCRRPSPFRYLDAREGINVKTNRTNNLEDLAGVQV</sequence>
<comment type="caution">
    <text evidence="1">The sequence shown here is derived from an EMBL/GenBank/DDBJ whole genome shotgun (WGS) entry which is preliminary data.</text>
</comment>